<evidence type="ECO:0000313" key="6">
    <source>
        <dbReference type="Proteomes" id="UP000235965"/>
    </source>
</evidence>
<gene>
    <name evidence="5" type="ORF">B7P43_G13569</name>
</gene>
<protein>
    <recommendedName>
        <fullName evidence="4">TFIIS N-terminal domain-containing protein</fullName>
    </recommendedName>
</protein>
<comment type="caution">
    <text evidence="5">The sequence shown here is derived from an EMBL/GenBank/DDBJ whole genome shotgun (WGS) entry which is preliminary data.</text>
</comment>
<evidence type="ECO:0000256" key="2">
    <source>
        <dbReference type="PROSITE-ProRule" id="PRU00649"/>
    </source>
</evidence>
<feature type="domain" description="TFIIS N-terminal" evidence="4">
    <location>
        <begin position="81"/>
        <end position="159"/>
    </location>
</feature>
<evidence type="ECO:0000313" key="5">
    <source>
        <dbReference type="EMBL" id="PNF18372.1"/>
    </source>
</evidence>
<feature type="compositionally biased region" description="Basic and acidic residues" evidence="3">
    <location>
        <begin position="182"/>
        <end position="195"/>
    </location>
</feature>
<dbReference type="STRING" id="105785.A0A2J7PPV6"/>
<dbReference type="InterPro" id="IPR051037">
    <property type="entry name" value="RNAPII_TF_IWS1"/>
</dbReference>
<evidence type="ECO:0000256" key="1">
    <source>
        <dbReference type="ARBA" id="ARBA00037992"/>
    </source>
</evidence>
<dbReference type="InterPro" id="IPR035441">
    <property type="entry name" value="TFIIS/LEDGF_dom_sf"/>
</dbReference>
<organism evidence="5 6">
    <name type="scientific">Cryptotermes secundus</name>
    <dbReference type="NCBI Taxonomy" id="105785"/>
    <lineage>
        <taxon>Eukaryota</taxon>
        <taxon>Metazoa</taxon>
        <taxon>Ecdysozoa</taxon>
        <taxon>Arthropoda</taxon>
        <taxon>Hexapoda</taxon>
        <taxon>Insecta</taxon>
        <taxon>Pterygota</taxon>
        <taxon>Neoptera</taxon>
        <taxon>Polyneoptera</taxon>
        <taxon>Dictyoptera</taxon>
        <taxon>Blattodea</taxon>
        <taxon>Blattoidea</taxon>
        <taxon>Termitoidae</taxon>
        <taxon>Kalotermitidae</taxon>
        <taxon>Cryptotermitinae</taxon>
        <taxon>Cryptotermes</taxon>
    </lineage>
</organism>
<dbReference type="SUPFAM" id="SSF47676">
    <property type="entry name" value="Conserved domain common to transcription factors TFIIS, elongin A, CRSP70"/>
    <property type="match status" value="1"/>
</dbReference>
<proteinExistence type="inferred from homology"/>
<dbReference type="InParanoid" id="A0A2J7PPV6"/>
<evidence type="ECO:0000259" key="4">
    <source>
        <dbReference type="PROSITE" id="PS51319"/>
    </source>
</evidence>
<name>A0A2J7PPV6_9NEOP</name>
<dbReference type="GO" id="GO:0005634">
    <property type="term" value="C:nucleus"/>
    <property type="evidence" value="ECO:0007669"/>
    <property type="project" value="UniProtKB-SubCell"/>
</dbReference>
<dbReference type="EMBL" id="NEVH01022644">
    <property type="protein sequence ID" value="PNF18372.1"/>
    <property type="molecule type" value="Genomic_DNA"/>
</dbReference>
<dbReference type="PROSITE" id="PS51319">
    <property type="entry name" value="TFIIS_N"/>
    <property type="match status" value="1"/>
</dbReference>
<sequence>MKRREWSTRGRHKRKDDTDIIYDNEAIDKLLADMRHAAAEDRRLNLMQKPATNKINMLPTVMRQLNKRGLQVYFLEHNVLSVLTDWLAPMPDSSMPSLKIRESILTLLLQLEGITREALKISGIGKAMMYLYKHPDETKNNKKRARKLINQWAHLALNAPPIDFMAMIKNMVQRDLEQMPKIRCTSDERQDKSDINKVSTSGEADGKPLRPGDNGWMVKDRFPRTFNKVYAVRSKRKHKMDIRKPKTMWMIRYEEETKNYKDNNA</sequence>
<keyword evidence="6" id="KW-1185">Reference proteome</keyword>
<keyword evidence="2" id="KW-0539">Nucleus</keyword>
<dbReference type="PANTHER" id="PTHR46010">
    <property type="entry name" value="PROTEIN IWS1 HOMOLOG"/>
    <property type="match status" value="1"/>
</dbReference>
<evidence type="ECO:0000256" key="3">
    <source>
        <dbReference type="SAM" id="MobiDB-lite"/>
    </source>
</evidence>
<comment type="similarity">
    <text evidence="1">Belongs to the IWS1 family.</text>
</comment>
<dbReference type="Pfam" id="PF08711">
    <property type="entry name" value="Med26"/>
    <property type="match status" value="1"/>
</dbReference>
<dbReference type="GO" id="GO:0016973">
    <property type="term" value="P:poly(A)+ mRNA export from nucleus"/>
    <property type="evidence" value="ECO:0007669"/>
    <property type="project" value="TreeGrafter"/>
</dbReference>
<dbReference type="Proteomes" id="UP000235965">
    <property type="component" value="Unassembled WGS sequence"/>
</dbReference>
<dbReference type="OrthoDB" id="21124at2759"/>
<dbReference type="PANTHER" id="PTHR46010:SF1">
    <property type="entry name" value="PROTEIN IWS1 HOMOLOG"/>
    <property type="match status" value="1"/>
</dbReference>
<accession>A0A2J7PPV6</accession>
<dbReference type="Gene3D" id="1.20.930.10">
    <property type="entry name" value="Conserved domain common to transcription factors TFIIS, elongin A, CRSP70"/>
    <property type="match status" value="1"/>
</dbReference>
<comment type="subcellular location">
    <subcellularLocation>
        <location evidence="2">Nucleus</location>
    </subcellularLocation>
</comment>
<dbReference type="AlphaFoldDB" id="A0A2J7PPV6"/>
<feature type="region of interest" description="Disordered" evidence="3">
    <location>
        <begin position="182"/>
        <end position="217"/>
    </location>
</feature>
<reference evidence="5 6" key="1">
    <citation type="submission" date="2017-12" db="EMBL/GenBank/DDBJ databases">
        <title>Hemimetabolous genomes reveal molecular basis of termite eusociality.</title>
        <authorList>
            <person name="Harrison M.C."/>
            <person name="Jongepier E."/>
            <person name="Robertson H.M."/>
            <person name="Arning N."/>
            <person name="Bitard-Feildel T."/>
            <person name="Chao H."/>
            <person name="Childers C.P."/>
            <person name="Dinh H."/>
            <person name="Doddapaneni H."/>
            <person name="Dugan S."/>
            <person name="Gowin J."/>
            <person name="Greiner C."/>
            <person name="Han Y."/>
            <person name="Hu H."/>
            <person name="Hughes D.S.T."/>
            <person name="Huylmans A.-K."/>
            <person name="Kemena C."/>
            <person name="Kremer L.P.M."/>
            <person name="Lee S.L."/>
            <person name="Lopez-Ezquerra A."/>
            <person name="Mallet L."/>
            <person name="Monroy-Kuhn J.M."/>
            <person name="Moser A."/>
            <person name="Murali S.C."/>
            <person name="Muzny D.M."/>
            <person name="Otani S."/>
            <person name="Piulachs M.-D."/>
            <person name="Poelchau M."/>
            <person name="Qu J."/>
            <person name="Schaub F."/>
            <person name="Wada-Katsumata A."/>
            <person name="Worley K.C."/>
            <person name="Xie Q."/>
            <person name="Ylla G."/>
            <person name="Poulsen M."/>
            <person name="Gibbs R.A."/>
            <person name="Schal C."/>
            <person name="Richards S."/>
            <person name="Belles X."/>
            <person name="Korb J."/>
            <person name="Bornberg-Bauer E."/>
        </authorList>
    </citation>
    <scope>NUCLEOTIDE SEQUENCE [LARGE SCALE GENOMIC DNA]</scope>
    <source>
        <tissue evidence="5">Whole body</tissue>
    </source>
</reference>
<dbReference type="InterPro" id="IPR017923">
    <property type="entry name" value="TFIIS_N"/>
</dbReference>